<gene>
    <name evidence="1" type="ORF">ETAA8_01030</name>
</gene>
<reference evidence="1 2" key="1">
    <citation type="submission" date="2019-02" db="EMBL/GenBank/DDBJ databases">
        <title>Deep-cultivation of Planctomycetes and their phenomic and genomic characterization uncovers novel biology.</title>
        <authorList>
            <person name="Wiegand S."/>
            <person name="Jogler M."/>
            <person name="Boedeker C."/>
            <person name="Pinto D."/>
            <person name="Vollmers J."/>
            <person name="Rivas-Marin E."/>
            <person name="Kohn T."/>
            <person name="Peeters S.H."/>
            <person name="Heuer A."/>
            <person name="Rast P."/>
            <person name="Oberbeckmann S."/>
            <person name="Bunk B."/>
            <person name="Jeske O."/>
            <person name="Meyerdierks A."/>
            <person name="Storesund J.E."/>
            <person name="Kallscheuer N."/>
            <person name="Luecker S."/>
            <person name="Lage O.M."/>
            <person name="Pohl T."/>
            <person name="Merkel B.J."/>
            <person name="Hornburger P."/>
            <person name="Mueller R.-W."/>
            <person name="Bruemmer F."/>
            <person name="Labrenz M."/>
            <person name="Spormann A.M."/>
            <person name="Op den Camp H."/>
            <person name="Overmann J."/>
            <person name="Amann R."/>
            <person name="Jetten M.S.M."/>
            <person name="Mascher T."/>
            <person name="Medema M.H."/>
            <person name="Devos D.P."/>
            <person name="Kaster A.-K."/>
            <person name="Ovreas L."/>
            <person name="Rohde M."/>
            <person name="Galperin M.Y."/>
            <person name="Jogler C."/>
        </authorList>
    </citation>
    <scope>NUCLEOTIDE SEQUENCE [LARGE SCALE GENOMIC DNA]</scope>
    <source>
        <strain evidence="1 2">ETA_A8</strain>
    </source>
</reference>
<dbReference type="InterPro" id="IPR006311">
    <property type="entry name" value="TAT_signal"/>
</dbReference>
<evidence type="ECO:0008006" key="3">
    <source>
        <dbReference type="Google" id="ProtNLM"/>
    </source>
</evidence>
<dbReference type="AlphaFoldDB" id="A0A517Y4I7"/>
<evidence type="ECO:0000313" key="2">
    <source>
        <dbReference type="Proteomes" id="UP000315017"/>
    </source>
</evidence>
<dbReference type="Proteomes" id="UP000315017">
    <property type="component" value="Chromosome"/>
</dbReference>
<name>A0A517Y4I7_9BACT</name>
<dbReference type="PROSITE" id="PS51318">
    <property type="entry name" value="TAT"/>
    <property type="match status" value="1"/>
</dbReference>
<sequence length="454" mass="50376" precursor="true">MKIFKHCPIDRRTFLRGAGVALALPWLESMSSLSRAASTAGGITESERPKRALFTMWGLGMNGRDFTPANTGHDWSVTPILKPVAHLRDEFTLISGLKLTHSGGHGGDRTFLTGTATHKADAKLRISADQELAEAIGKATRFPSLVLGVHRGTGFGSGTIDKTLAWTRGGTPIPAENRPHILFDKLFRAESPDEVAARKVGADRTGSVLDAVRDEAKRLQNRLGKEDLAKLDEYFNSIRDVEQSIATDLAWLDKPKPEVAPIDFGQNVQALDPELQAKGNFDYRRYQRLMFDVITLALQTDSTRVINYYARRDLNDGTHCYAYKGCPYGYHEMTHHGEEPDKLKWLTTVDTWYMEDWAYFIEKLKSVKEGDGSLLDHTMLVWGSSGGTVNAHNNTELPTMLVGGHKLGIKHQGHLLKKHVRLGNLWQTMFGVMGVAVPKDFQGGEADGVIKELI</sequence>
<accession>A0A517Y4I7</accession>
<dbReference type="KEGG" id="aagg:ETAA8_01030"/>
<proteinExistence type="predicted"/>
<dbReference type="RefSeq" id="WP_145083296.1">
    <property type="nucleotide sequence ID" value="NZ_CP036274.1"/>
</dbReference>
<evidence type="ECO:0000313" key="1">
    <source>
        <dbReference type="EMBL" id="QDU25042.1"/>
    </source>
</evidence>
<dbReference type="OrthoDB" id="9146593at2"/>
<organism evidence="1 2">
    <name type="scientific">Anatilimnocola aggregata</name>
    <dbReference type="NCBI Taxonomy" id="2528021"/>
    <lineage>
        <taxon>Bacteria</taxon>
        <taxon>Pseudomonadati</taxon>
        <taxon>Planctomycetota</taxon>
        <taxon>Planctomycetia</taxon>
        <taxon>Pirellulales</taxon>
        <taxon>Pirellulaceae</taxon>
        <taxon>Anatilimnocola</taxon>
    </lineage>
</organism>
<dbReference type="EMBL" id="CP036274">
    <property type="protein sequence ID" value="QDU25042.1"/>
    <property type="molecule type" value="Genomic_DNA"/>
</dbReference>
<dbReference type="InterPro" id="IPR011447">
    <property type="entry name" value="DUF1552"/>
</dbReference>
<protein>
    <recommendedName>
        <fullName evidence="3">DUF1552 domain-containing protein</fullName>
    </recommendedName>
</protein>
<dbReference type="Pfam" id="PF07586">
    <property type="entry name" value="HXXSHH"/>
    <property type="match status" value="1"/>
</dbReference>
<keyword evidence="2" id="KW-1185">Reference proteome</keyword>